<proteinExistence type="predicted"/>
<dbReference type="AlphaFoldDB" id="K6YWA3"/>
<organism evidence="1 2">
    <name type="scientific">Brumicola pallidula DSM 14239 = ACAM 615</name>
    <dbReference type="NCBI Taxonomy" id="1121922"/>
    <lineage>
        <taxon>Bacteria</taxon>
        <taxon>Pseudomonadati</taxon>
        <taxon>Pseudomonadota</taxon>
        <taxon>Gammaproteobacteria</taxon>
        <taxon>Alteromonadales</taxon>
        <taxon>Alteromonadaceae</taxon>
        <taxon>Brumicola</taxon>
    </lineage>
</organism>
<protein>
    <submittedName>
        <fullName evidence="1">Uncharacterized protein</fullName>
    </submittedName>
</protein>
<sequence length="38" mass="4321">MAILVTPALKIHFNVTNDVTKKADYYKSLLITFGHKKT</sequence>
<name>K6YWA3_9ALTE</name>
<dbReference type="EMBL" id="BAEQ01000023">
    <property type="protein sequence ID" value="GAC28266.1"/>
    <property type="molecule type" value="Genomic_DNA"/>
</dbReference>
<keyword evidence="2" id="KW-1185">Reference proteome</keyword>
<reference evidence="2" key="1">
    <citation type="journal article" date="2014" name="Environ. Microbiol.">
        <title>Comparative genomics of the marine bacterial genus Glaciecola reveals the high degree of genomic diversity and genomic characteristic for cold adaptation.</title>
        <authorList>
            <person name="Qin Q.L."/>
            <person name="Xie B.B."/>
            <person name="Yu Y."/>
            <person name="Shu Y.L."/>
            <person name="Rong J.C."/>
            <person name="Zhang Y.J."/>
            <person name="Zhao D.L."/>
            <person name="Chen X.L."/>
            <person name="Zhang X.Y."/>
            <person name="Chen B."/>
            <person name="Zhou B.C."/>
            <person name="Zhang Y.Z."/>
        </authorList>
    </citation>
    <scope>NUCLEOTIDE SEQUENCE [LARGE SCALE GENOMIC DNA]</scope>
    <source>
        <strain evidence="2">ACAM 615</strain>
    </source>
</reference>
<accession>K6YWA3</accession>
<evidence type="ECO:0000313" key="2">
    <source>
        <dbReference type="Proteomes" id="UP000006251"/>
    </source>
</evidence>
<evidence type="ECO:0000313" key="1">
    <source>
        <dbReference type="EMBL" id="GAC28266.1"/>
    </source>
</evidence>
<comment type="caution">
    <text evidence="1">The sequence shown here is derived from an EMBL/GenBank/DDBJ whole genome shotgun (WGS) entry which is preliminary data.</text>
</comment>
<dbReference type="Proteomes" id="UP000006251">
    <property type="component" value="Unassembled WGS sequence"/>
</dbReference>
<gene>
    <name evidence="1" type="ORF">GPAL_1393</name>
</gene>